<dbReference type="Proteomes" id="UP001227268">
    <property type="component" value="Unassembled WGS sequence"/>
</dbReference>
<reference evidence="1" key="1">
    <citation type="submission" date="2023-04" db="EMBL/GenBank/DDBJ databases">
        <title>Draft Genome sequencing of Naganishia species isolated from polar environments using Oxford Nanopore Technology.</title>
        <authorList>
            <person name="Leo P."/>
            <person name="Venkateswaran K."/>
        </authorList>
    </citation>
    <scope>NUCLEOTIDE SEQUENCE</scope>
    <source>
        <strain evidence="1">MNA-CCFEE 5423</strain>
    </source>
</reference>
<keyword evidence="2" id="KW-1185">Reference proteome</keyword>
<dbReference type="EMBL" id="JASBWT010000013">
    <property type="protein sequence ID" value="KAJ9099147.1"/>
    <property type="molecule type" value="Genomic_DNA"/>
</dbReference>
<name>A0ACC2VJP7_9TREE</name>
<accession>A0ACC2VJP7</accession>
<comment type="caution">
    <text evidence="1">The sequence shown here is derived from an EMBL/GenBank/DDBJ whole genome shotgun (WGS) entry which is preliminary data.</text>
</comment>
<sequence>MPRSFVEREHILTGAWRDTHSPPRYSDVALQLIVYNKANALKNSYKSFPDAIPPKTPQERRDLVEAVSSPMVYHRSSKSFSLLRAAIRYLIRVRYFLHDTKNKEGWGKYVAIALRRADRELVDFALWLESIDKSLDRAIDGVVKKMVTKGKRMHELGTQEEEETKAKVGAADGLLKLVI</sequence>
<protein>
    <submittedName>
        <fullName evidence="1">Uncharacterized protein</fullName>
    </submittedName>
</protein>
<gene>
    <name evidence="1" type="ORF">QFC21_004026</name>
</gene>
<proteinExistence type="predicted"/>
<organism evidence="1 2">
    <name type="scientific">Naganishia friedmannii</name>
    <dbReference type="NCBI Taxonomy" id="89922"/>
    <lineage>
        <taxon>Eukaryota</taxon>
        <taxon>Fungi</taxon>
        <taxon>Dikarya</taxon>
        <taxon>Basidiomycota</taxon>
        <taxon>Agaricomycotina</taxon>
        <taxon>Tremellomycetes</taxon>
        <taxon>Filobasidiales</taxon>
        <taxon>Filobasidiaceae</taxon>
        <taxon>Naganishia</taxon>
    </lineage>
</organism>
<evidence type="ECO:0000313" key="2">
    <source>
        <dbReference type="Proteomes" id="UP001227268"/>
    </source>
</evidence>
<evidence type="ECO:0000313" key="1">
    <source>
        <dbReference type="EMBL" id="KAJ9099147.1"/>
    </source>
</evidence>